<sequence>MAFFVMPRSRSMMAVYGPPAPMRLEQEAPLFASHSALFARIHRHLTPGTRRGQSVYRNDTSPCLQGEAELSVTRQEAVYNLPQLPVCPSDGGRRGEGAGGLVRISAQQQQGPGQRPPLLWRTRVVTGTGRAAPAELDYSARHLLAHSAPCFSFKSRFCSPPKMRFRGQGLLGSPHICFVQGTL</sequence>
<gene>
    <name evidence="1" type="ORF">NDU88_001505</name>
</gene>
<organism evidence="1 2">
    <name type="scientific">Pleurodeles waltl</name>
    <name type="common">Iberian ribbed newt</name>
    <dbReference type="NCBI Taxonomy" id="8319"/>
    <lineage>
        <taxon>Eukaryota</taxon>
        <taxon>Metazoa</taxon>
        <taxon>Chordata</taxon>
        <taxon>Craniata</taxon>
        <taxon>Vertebrata</taxon>
        <taxon>Euteleostomi</taxon>
        <taxon>Amphibia</taxon>
        <taxon>Batrachia</taxon>
        <taxon>Caudata</taxon>
        <taxon>Salamandroidea</taxon>
        <taxon>Salamandridae</taxon>
        <taxon>Pleurodelinae</taxon>
        <taxon>Pleurodeles</taxon>
    </lineage>
</organism>
<proteinExistence type="predicted"/>
<comment type="caution">
    <text evidence="1">The sequence shown here is derived from an EMBL/GenBank/DDBJ whole genome shotgun (WGS) entry which is preliminary data.</text>
</comment>
<keyword evidence="2" id="KW-1185">Reference proteome</keyword>
<accession>A0AAV7TKA6</accession>
<evidence type="ECO:0000313" key="2">
    <source>
        <dbReference type="Proteomes" id="UP001066276"/>
    </source>
</evidence>
<reference evidence="1" key="1">
    <citation type="journal article" date="2022" name="bioRxiv">
        <title>Sequencing and chromosome-scale assembly of the giantPleurodeles waltlgenome.</title>
        <authorList>
            <person name="Brown T."/>
            <person name="Elewa A."/>
            <person name="Iarovenko S."/>
            <person name="Subramanian E."/>
            <person name="Araus A.J."/>
            <person name="Petzold A."/>
            <person name="Susuki M."/>
            <person name="Suzuki K.-i.T."/>
            <person name="Hayashi T."/>
            <person name="Toyoda A."/>
            <person name="Oliveira C."/>
            <person name="Osipova E."/>
            <person name="Leigh N.D."/>
            <person name="Simon A."/>
            <person name="Yun M.H."/>
        </authorList>
    </citation>
    <scope>NUCLEOTIDE SEQUENCE</scope>
    <source>
        <strain evidence="1">20211129_DDA</strain>
        <tissue evidence="1">Liver</tissue>
    </source>
</reference>
<dbReference type="Proteomes" id="UP001066276">
    <property type="component" value="Chromosome 3_2"/>
</dbReference>
<evidence type="ECO:0000313" key="1">
    <source>
        <dbReference type="EMBL" id="KAJ1176222.1"/>
    </source>
</evidence>
<protein>
    <submittedName>
        <fullName evidence="1">Uncharacterized protein</fullName>
    </submittedName>
</protein>
<dbReference type="EMBL" id="JANPWB010000006">
    <property type="protein sequence ID" value="KAJ1176222.1"/>
    <property type="molecule type" value="Genomic_DNA"/>
</dbReference>
<dbReference type="AlphaFoldDB" id="A0AAV7TKA6"/>
<name>A0AAV7TKA6_PLEWA</name>